<accession>A0ABW8P545</accession>
<dbReference type="PANTHER" id="PTHR33991:SF1">
    <property type="entry name" value="DNA REPAIR PROTEIN RECO"/>
    <property type="match status" value="1"/>
</dbReference>
<evidence type="ECO:0000256" key="1">
    <source>
        <dbReference type="ARBA" id="ARBA00007452"/>
    </source>
</evidence>
<keyword evidence="10" id="KW-1185">Reference proteome</keyword>
<dbReference type="EMBL" id="JAZGZP010000001">
    <property type="protein sequence ID" value="MFK6999410.1"/>
    <property type="molecule type" value="Genomic_DNA"/>
</dbReference>
<dbReference type="InterPro" id="IPR037278">
    <property type="entry name" value="ARFGAP/RecO"/>
</dbReference>
<dbReference type="InterPro" id="IPR012340">
    <property type="entry name" value="NA-bd_OB-fold"/>
</dbReference>
<evidence type="ECO:0000313" key="9">
    <source>
        <dbReference type="EMBL" id="MFK6999410.1"/>
    </source>
</evidence>
<proteinExistence type="inferred from homology"/>
<dbReference type="SUPFAM" id="SSF50249">
    <property type="entry name" value="Nucleic acid-binding proteins"/>
    <property type="match status" value="1"/>
</dbReference>
<evidence type="ECO:0000256" key="2">
    <source>
        <dbReference type="ARBA" id="ARBA00021310"/>
    </source>
</evidence>
<dbReference type="Pfam" id="PF11967">
    <property type="entry name" value="RecO_N"/>
    <property type="match status" value="1"/>
</dbReference>
<evidence type="ECO:0000313" key="10">
    <source>
        <dbReference type="Proteomes" id="UP001621706"/>
    </source>
</evidence>
<comment type="function">
    <text evidence="7">Involved in DNA repair and RecF pathway recombination.</text>
</comment>
<dbReference type="RefSeq" id="WP_088397549.1">
    <property type="nucleotide sequence ID" value="NZ_JAZGZP010000001.1"/>
</dbReference>
<dbReference type="Gene3D" id="2.40.50.140">
    <property type="entry name" value="Nucleic acid-binding proteins"/>
    <property type="match status" value="1"/>
</dbReference>
<dbReference type="SUPFAM" id="SSF57863">
    <property type="entry name" value="ArfGap/RecO-like zinc finger"/>
    <property type="match status" value="1"/>
</dbReference>
<feature type="domain" description="DNA replication/recombination mediator RecO N-terminal" evidence="8">
    <location>
        <begin position="1"/>
        <end position="76"/>
    </location>
</feature>
<dbReference type="Proteomes" id="UP001621706">
    <property type="component" value="Unassembled WGS sequence"/>
</dbReference>
<protein>
    <recommendedName>
        <fullName evidence="2 7">DNA repair protein RecO</fullName>
    </recommendedName>
    <alternativeName>
        <fullName evidence="6 7">Recombination protein O</fullName>
    </alternativeName>
</protein>
<gene>
    <name evidence="7 9" type="primary">recO</name>
    <name evidence="9" type="ORF">V3I07_00725</name>
</gene>
<organism evidence="9 10">
    <name type="scientific">Flavobacterium oreochromis</name>
    <dbReference type="NCBI Taxonomy" id="2906078"/>
    <lineage>
        <taxon>Bacteria</taxon>
        <taxon>Pseudomonadati</taxon>
        <taxon>Bacteroidota</taxon>
        <taxon>Flavobacteriia</taxon>
        <taxon>Flavobacteriales</taxon>
        <taxon>Flavobacteriaceae</taxon>
        <taxon>Flavobacterium</taxon>
    </lineage>
</organism>
<dbReference type="InterPro" id="IPR042242">
    <property type="entry name" value="RecO_C"/>
</dbReference>
<dbReference type="InterPro" id="IPR003717">
    <property type="entry name" value="RecO"/>
</dbReference>
<evidence type="ECO:0000256" key="3">
    <source>
        <dbReference type="ARBA" id="ARBA00022763"/>
    </source>
</evidence>
<comment type="caution">
    <text evidence="9">The sequence shown here is derived from an EMBL/GenBank/DDBJ whole genome shotgun (WGS) entry which is preliminary data.</text>
</comment>
<reference evidence="9 10" key="1">
    <citation type="submission" date="2024-02" db="EMBL/GenBank/DDBJ databases">
        <title>Comparative Genomic Analysis of Flavobacterium Species Causing Columnaris Disease of Freshwater Fish in Thailand: Insights into Virulence and Resistance Mechanisms.</title>
        <authorList>
            <person name="Nguyen D."/>
            <person name="Chokmangmeepisarn P."/>
            <person name="Khianchaikhan K."/>
            <person name="Morishita M."/>
            <person name="Bunnoy A."/>
            <person name="Rodkhum C."/>
        </authorList>
    </citation>
    <scope>NUCLEOTIDE SEQUENCE [LARGE SCALE GENOMIC DNA]</scope>
    <source>
        <strain evidence="9 10">CNRT2201</strain>
    </source>
</reference>
<name>A0ABW8P545_9FLAO</name>
<keyword evidence="3 7" id="KW-0227">DNA damage</keyword>
<dbReference type="PANTHER" id="PTHR33991">
    <property type="entry name" value="DNA REPAIR PROTEIN RECO"/>
    <property type="match status" value="1"/>
</dbReference>
<keyword evidence="5 7" id="KW-0234">DNA repair</keyword>
<sequence>MLTKTKAIVLSAIRYQEKSLIVKCFTETDGIKTYFVSSAYSAKKSNQKIAYFQPLTILDIVANHKNKGTLEHFKEIGVAIHFQTIPFNIVKHSIVLFLSEILHQVLKEETKNTSLYVFLETAIVWLDNHEEIANFHLIFLIKITKLLGFFPDTDEREAPYFDLYNGMFRDSLDIHTLTIEDTLLFKRLVLLEFSNQEKIFKQQERQKLLDILIQYYRLHLENFKKPKSLEVLKELFY</sequence>
<dbReference type="Gene3D" id="1.20.1440.120">
    <property type="entry name" value="Recombination protein O, C-terminal domain"/>
    <property type="match status" value="1"/>
</dbReference>
<evidence type="ECO:0000256" key="7">
    <source>
        <dbReference type="HAMAP-Rule" id="MF_00201"/>
    </source>
</evidence>
<evidence type="ECO:0000259" key="8">
    <source>
        <dbReference type="Pfam" id="PF11967"/>
    </source>
</evidence>
<dbReference type="InterPro" id="IPR022572">
    <property type="entry name" value="DNA_rep/recomb_RecO_N"/>
</dbReference>
<dbReference type="Pfam" id="PF02565">
    <property type="entry name" value="RecO_C"/>
    <property type="match status" value="1"/>
</dbReference>
<evidence type="ECO:0000256" key="4">
    <source>
        <dbReference type="ARBA" id="ARBA00023172"/>
    </source>
</evidence>
<evidence type="ECO:0000256" key="5">
    <source>
        <dbReference type="ARBA" id="ARBA00023204"/>
    </source>
</evidence>
<keyword evidence="4 7" id="KW-0233">DNA recombination</keyword>
<dbReference type="NCBIfam" id="TIGR00613">
    <property type="entry name" value="reco"/>
    <property type="match status" value="1"/>
</dbReference>
<comment type="similarity">
    <text evidence="1 7">Belongs to the RecO family.</text>
</comment>
<dbReference type="HAMAP" id="MF_00201">
    <property type="entry name" value="RecO"/>
    <property type="match status" value="1"/>
</dbReference>
<evidence type="ECO:0000256" key="6">
    <source>
        <dbReference type="ARBA" id="ARBA00033409"/>
    </source>
</evidence>